<dbReference type="NCBIfam" id="TIGR02937">
    <property type="entry name" value="sigma70-ECF"/>
    <property type="match status" value="1"/>
</dbReference>
<dbReference type="GO" id="GO:0016987">
    <property type="term" value="F:sigma factor activity"/>
    <property type="evidence" value="ECO:0007669"/>
    <property type="project" value="UniProtKB-KW"/>
</dbReference>
<evidence type="ECO:0000313" key="10">
    <source>
        <dbReference type="Proteomes" id="UP000056750"/>
    </source>
</evidence>
<dbReference type="Pfam" id="PF08281">
    <property type="entry name" value="Sigma70_r4_2"/>
    <property type="match status" value="1"/>
</dbReference>
<keyword evidence="3" id="KW-0731">Sigma factor</keyword>
<dbReference type="Proteomes" id="UP001170717">
    <property type="component" value="Unassembled WGS sequence"/>
</dbReference>
<protein>
    <submittedName>
        <fullName evidence="8">RNA polymerase subunit sigma-70</fullName>
    </submittedName>
    <submittedName>
        <fullName evidence="9">Sigma-70 family RNA polymerase sigma factor</fullName>
    </submittedName>
</protein>
<evidence type="ECO:0000259" key="7">
    <source>
        <dbReference type="Pfam" id="PF08281"/>
    </source>
</evidence>
<evidence type="ECO:0000313" key="9">
    <source>
        <dbReference type="EMBL" id="MDO6576336.1"/>
    </source>
</evidence>
<dbReference type="SUPFAM" id="SSF88946">
    <property type="entry name" value="Sigma2 domain of RNA polymerase sigma factors"/>
    <property type="match status" value="1"/>
</dbReference>
<evidence type="ECO:0000256" key="5">
    <source>
        <dbReference type="ARBA" id="ARBA00023163"/>
    </source>
</evidence>
<dbReference type="GO" id="GO:0003677">
    <property type="term" value="F:DNA binding"/>
    <property type="evidence" value="ECO:0007669"/>
    <property type="project" value="UniProtKB-KW"/>
</dbReference>
<dbReference type="GO" id="GO:0006352">
    <property type="term" value="P:DNA-templated transcription initiation"/>
    <property type="evidence" value="ECO:0007669"/>
    <property type="project" value="InterPro"/>
</dbReference>
<proteinExistence type="inferred from homology"/>
<dbReference type="EMBL" id="JAUOQI010000002">
    <property type="protein sequence ID" value="MDO6576336.1"/>
    <property type="molecule type" value="Genomic_DNA"/>
</dbReference>
<dbReference type="PANTHER" id="PTHR43133">
    <property type="entry name" value="RNA POLYMERASE ECF-TYPE SIGMA FACTO"/>
    <property type="match status" value="1"/>
</dbReference>
<dbReference type="Proteomes" id="UP000056750">
    <property type="component" value="Chromosome"/>
</dbReference>
<dbReference type="PANTHER" id="PTHR43133:SF8">
    <property type="entry name" value="RNA POLYMERASE SIGMA FACTOR HI_1459-RELATED"/>
    <property type="match status" value="1"/>
</dbReference>
<dbReference type="RefSeq" id="WP_057793679.1">
    <property type="nucleotide sequence ID" value="NZ_CAXIBE010000013.1"/>
</dbReference>
<evidence type="ECO:0000256" key="2">
    <source>
        <dbReference type="ARBA" id="ARBA00023015"/>
    </source>
</evidence>
<dbReference type="InterPro" id="IPR013324">
    <property type="entry name" value="RNA_pol_sigma_r3/r4-like"/>
</dbReference>
<dbReference type="InterPro" id="IPR013249">
    <property type="entry name" value="RNA_pol_sigma70_r4_t2"/>
</dbReference>
<dbReference type="Gene3D" id="1.10.10.10">
    <property type="entry name" value="Winged helix-like DNA-binding domain superfamily/Winged helix DNA-binding domain"/>
    <property type="match status" value="1"/>
</dbReference>
<dbReference type="InterPro" id="IPR039425">
    <property type="entry name" value="RNA_pol_sigma-70-like"/>
</dbReference>
<reference evidence="8 10" key="1">
    <citation type="submission" date="2015-12" db="EMBL/GenBank/DDBJ databases">
        <title>Intraspecies pangenome expansion in the marine bacterium Alteromonas.</title>
        <authorList>
            <person name="Lopez-Perez M."/>
            <person name="Rodriguez-Valera F."/>
        </authorList>
    </citation>
    <scope>NUCLEOTIDE SEQUENCE [LARGE SCALE GENOMIC DNA]</scope>
    <source>
        <strain evidence="8 10">LMG 21861</strain>
    </source>
</reference>
<sequence length="176" mass="20483">MFIKRDEKLVQQALKGNRKAWFTLISRYETAMYQYGIRMTGTSHDASDLMQDIFVSVYRSLANYRGEGTFKSWLYRIAHCRCMELYRKRKAFTDIDDIPEPLCETSCPEMQLTSDRQSRAVTQAMQALPLAQKAVVELKFFGQFTFEEIAEQMDISVNTAKSRLYSALTKLKLELE</sequence>
<evidence type="ECO:0000259" key="6">
    <source>
        <dbReference type="Pfam" id="PF04542"/>
    </source>
</evidence>
<dbReference type="InterPro" id="IPR007627">
    <property type="entry name" value="RNA_pol_sigma70_r2"/>
</dbReference>
<comment type="similarity">
    <text evidence="1">Belongs to the sigma-70 factor family. ECF subfamily.</text>
</comment>
<accession>A0AAW7YVX2</accession>
<dbReference type="AlphaFoldDB" id="A0AAW7YVX2"/>
<dbReference type="InterPro" id="IPR013325">
    <property type="entry name" value="RNA_pol_sigma_r2"/>
</dbReference>
<dbReference type="Gene3D" id="1.10.1740.10">
    <property type="match status" value="1"/>
</dbReference>
<evidence type="ECO:0000256" key="4">
    <source>
        <dbReference type="ARBA" id="ARBA00023125"/>
    </source>
</evidence>
<gene>
    <name evidence="8" type="ORF">AVL57_05330</name>
    <name evidence="9" type="ORF">Q4527_02995</name>
</gene>
<keyword evidence="4" id="KW-0238">DNA-binding</keyword>
<dbReference type="InterPro" id="IPR014284">
    <property type="entry name" value="RNA_pol_sigma-70_dom"/>
</dbReference>
<dbReference type="CDD" id="cd06171">
    <property type="entry name" value="Sigma70_r4"/>
    <property type="match status" value="1"/>
</dbReference>
<evidence type="ECO:0000256" key="3">
    <source>
        <dbReference type="ARBA" id="ARBA00023082"/>
    </source>
</evidence>
<name>A0AAW7YVX2_9ALTE</name>
<organism evidence="9 11">
    <name type="scientific">Alteromonas stellipolaris</name>
    <dbReference type="NCBI Taxonomy" id="233316"/>
    <lineage>
        <taxon>Bacteria</taxon>
        <taxon>Pseudomonadati</taxon>
        <taxon>Pseudomonadota</taxon>
        <taxon>Gammaproteobacteria</taxon>
        <taxon>Alteromonadales</taxon>
        <taxon>Alteromonadaceae</taxon>
        <taxon>Alteromonas/Salinimonas group</taxon>
        <taxon>Alteromonas</taxon>
    </lineage>
</organism>
<feature type="domain" description="RNA polymerase sigma-70 region 2" evidence="6">
    <location>
        <begin position="24"/>
        <end position="90"/>
    </location>
</feature>
<reference evidence="9" key="2">
    <citation type="submission" date="2023-07" db="EMBL/GenBank/DDBJ databases">
        <title>Genome content predicts the carbon catabolic preferences of heterotrophic bacteria.</title>
        <authorList>
            <person name="Gralka M."/>
        </authorList>
    </citation>
    <scope>NUCLEOTIDE SEQUENCE</scope>
    <source>
        <strain evidence="9">F2M12</strain>
    </source>
</reference>
<dbReference type="InterPro" id="IPR036388">
    <property type="entry name" value="WH-like_DNA-bd_sf"/>
</dbReference>
<keyword evidence="5" id="KW-0804">Transcription</keyword>
<dbReference type="KEGG" id="asq:AVL57_05330"/>
<keyword evidence="10" id="KW-1185">Reference proteome</keyword>
<evidence type="ECO:0000313" key="8">
    <source>
        <dbReference type="EMBL" id="AMJ73444.1"/>
    </source>
</evidence>
<evidence type="ECO:0000256" key="1">
    <source>
        <dbReference type="ARBA" id="ARBA00010641"/>
    </source>
</evidence>
<dbReference type="Pfam" id="PF04542">
    <property type="entry name" value="Sigma70_r2"/>
    <property type="match status" value="1"/>
</dbReference>
<keyword evidence="2" id="KW-0805">Transcription regulation</keyword>
<dbReference type="SUPFAM" id="SSF88659">
    <property type="entry name" value="Sigma3 and sigma4 domains of RNA polymerase sigma factors"/>
    <property type="match status" value="1"/>
</dbReference>
<evidence type="ECO:0000313" key="11">
    <source>
        <dbReference type="Proteomes" id="UP001170717"/>
    </source>
</evidence>
<dbReference type="GeneID" id="83257082"/>
<dbReference type="EMBL" id="CP013926">
    <property type="protein sequence ID" value="AMJ73444.1"/>
    <property type="molecule type" value="Genomic_DNA"/>
</dbReference>
<feature type="domain" description="RNA polymerase sigma factor 70 region 4 type 2" evidence="7">
    <location>
        <begin position="119"/>
        <end position="171"/>
    </location>
</feature>